<gene>
    <name evidence="2" type="ORF">SLNWT_4330</name>
</gene>
<name>A0A0B5F1E2_STRA4</name>
<proteinExistence type="predicted"/>
<organism evidence="2 3">
    <name type="scientific">Streptomyces albus (strain ATCC 21838 / DSM 41398 / FERM P-419 / JCM 4703 / NBRC 107858)</name>
    <dbReference type="NCBI Taxonomy" id="1081613"/>
    <lineage>
        <taxon>Bacteria</taxon>
        <taxon>Bacillati</taxon>
        <taxon>Actinomycetota</taxon>
        <taxon>Actinomycetes</taxon>
        <taxon>Kitasatosporales</taxon>
        <taxon>Streptomycetaceae</taxon>
        <taxon>Streptomyces</taxon>
    </lineage>
</organism>
<evidence type="ECO:0000313" key="2">
    <source>
        <dbReference type="EMBL" id="AJE84706.1"/>
    </source>
</evidence>
<dbReference type="EMBL" id="CP010519">
    <property type="protein sequence ID" value="AJE84706.1"/>
    <property type="molecule type" value="Genomic_DNA"/>
</dbReference>
<dbReference type="Proteomes" id="UP000031523">
    <property type="component" value="Chromosome"/>
</dbReference>
<dbReference type="AlphaFoldDB" id="A0A0B5F1E2"/>
<keyword evidence="3" id="KW-1185">Reference proteome</keyword>
<dbReference type="KEGG" id="sals:SLNWT_4330"/>
<evidence type="ECO:0000313" key="3">
    <source>
        <dbReference type="Proteomes" id="UP000031523"/>
    </source>
</evidence>
<feature type="region of interest" description="Disordered" evidence="1">
    <location>
        <begin position="52"/>
        <end position="71"/>
    </location>
</feature>
<accession>A0A0B5F1E2</accession>
<sequence>MLRDAVRTLIVRLSPTGSLVPVDPPHRWIDGPPVRLPYPLIRVGDRGGLIRTSSGECPAGPHLTPFSQSQR</sequence>
<evidence type="ECO:0000256" key="1">
    <source>
        <dbReference type="SAM" id="MobiDB-lite"/>
    </source>
</evidence>
<protein>
    <submittedName>
        <fullName evidence="2">Uncharacterized protein</fullName>
    </submittedName>
</protein>
<reference evidence="2 3" key="1">
    <citation type="submission" date="2015-01" db="EMBL/GenBank/DDBJ databases">
        <title>Enhanced salinomycin production by adjusting the supply of polyketide extender units in Streptomyce albus DSM 41398.</title>
        <authorList>
            <person name="Lu C."/>
        </authorList>
    </citation>
    <scope>NUCLEOTIDE SEQUENCE [LARGE SCALE GENOMIC DNA]</scope>
    <source>
        <strain evidence="3">ATCC 21838 / DSM 41398 / FERM P-419 / JCM 4703 / NBRC 107858</strain>
    </source>
</reference>